<dbReference type="GO" id="GO:0016491">
    <property type="term" value="F:oxidoreductase activity"/>
    <property type="evidence" value="ECO:0007669"/>
    <property type="project" value="UniProtKB-KW"/>
</dbReference>
<evidence type="ECO:0000256" key="1">
    <source>
        <dbReference type="ARBA" id="ARBA00023002"/>
    </source>
</evidence>
<dbReference type="AlphaFoldDB" id="A0A0D3JZ41"/>
<evidence type="ECO:0000259" key="2">
    <source>
        <dbReference type="Pfam" id="PF01266"/>
    </source>
</evidence>
<dbReference type="Proteomes" id="UP000013827">
    <property type="component" value="Unassembled WGS sequence"/>
</dbReference>
<dbReference type="EnsemblProtists" id="EOD28776">
    <property type="protein sequence ID" value="EOD28776"/>
    <property type="gene ID" value="EMIHUDRAFT_234611"/>
</dbReference>
<dbReference type="GeneID" id="17274321"/>
<dbReference type="SUPFAM" id="SSF51971">
    <property type="entry name" value="Nucleotide-binding domain"/>
    <property type="match status" value="1"/>
</dbReference>
<reference evidence="4" key="1">
    <citation type="journal article" date="2013" name="Nature">
        <title>Pan genome of the phytoplankton Emiliania underpins its global distribution.</title>
        <authorList>
            <person name="Read B.A."/>
            <person name="Kegel J."/>
            <person name="Klute M.J."/>
            <person name="Kuo A."/>
            <person name="Lefebvre S.C."/>
            <person name="Maumus F."/>
            <person name="Mayer C."/>
            <person name="Miller J."/>
            <person name="Monier A."/>
            <person name="Salamov A."/>
            <person name="Young J."/>
            <person name="Aguilar M."/>
            <person name="Claverie J.M."/>
            <person name="Frickenhaus S."/>
            <person name="Gonzalez K."/>
            <person name="Herman E.K."/>
            <person name="Lin Y.C."/>
            <person name="Napier J."/>
            <person name="Ogata H."/>
            <person name="Sarno A.F."/>
            <person name="Shmutz J."/>
            <person name="Schroeder D."/>
            <person name="de Vargas C."/>
            <person name="Verret F."/>
            <person name="von Dassow P."/>
            <person name="Valentin K."/>
            <person name="Van de Peer Y."/>
            <person name="Wheeler G."/>
            <person name="Dacks J.B."/>
            <person name="Delwiche C.F."/>
            <person name="Dyhrman S.T."/>
            <person name="Glockner G."/>
            <person name="John U."/>
            <person name="Richards T."/>
            <person name="Worden A.Z."/>
            <person name="Zhang X."/>
            <person name="Grigoriev I.V."/>
            <person name="Allen A.E."/>
            <person name="Bidle K."/>
            <person name="Borodovsky M."/>
            <person name="Bowler C."/>
            <person name="Brownlee C."/>
            <person name="Cock J.M."/>
            <person name="Elias M."/>
            <person name="Gladyshev V.N."/>
            <person name="Groth M."/>
            <person name="Guda C."/>
            <person name="Hadaegh A."/>
            <person name="Iglesias-Rodriguez M.D."/>
            <person name="Jenkins J."/>
            <person name="Jones B.M."/>
            <person name="Lawson T."/>
            <person name="Leese F."/>
            <person name="Lindquist E."/>
            <person name="Lobanov A."/>
            <person name="Lomsadze A."/>
            <person name="Malik S.B."/>
            <person name="Marsh M.E."/>
            <person name="Mackinder L."/>
            <person name="Mock T."/>
            <person name="Mueller-Roeber B."/>
            <person name="Pagarete A."/>
            <person name="Parker M."/>
            <person name="Probert I."/>
            <person name="Quesneville H."/>
            <person name="Raines C."/>
            <person name="Rensing S.A."/>
            <person name="Riano-Pachon D.M."/>
            <person name="Richier S."/>
            <person name="Rokitta S."/>
            <person name="Shiraiwa Y."/>
            <person name="Soanes D.M."/>
            <person name="van der Giezen M."/>
            <person name="Wahlund T.M."/>
            <person name="Williams B."/>
            <person name="Wilson W."/>
            <person name="Wolfe G."/>
            <person name="Wurch L.L."/>
        </authorList>
    </citation>
    <scope>NUCLEOTIDE SEQUENCE</scope>
</reference>
<sequence>MPPRGAEALSASARRSSTAALSTRPYDAVVVGAGIVGVTTAHALCAAGLRVCVIDRHSHVAAETSWVSSGQLEPVRVDHMRAYSDPAALGVRGLFRIATGFPRWTINYLLYALRCRLVDGAADQMTEDIRAMGRASIAAAHEFERAMPGRSGFRFGRSTITSECSFPLDPTDPAMLARTRSGSAEPAVTFRAHEVATGSPSDLCEALEADHRAEGEIEAEAAVFCTGIASDRFFPCLPMWGLIREYCFDKSGSRGLFGSEDILVSTLPAPKPGQQSYVVVLEHRARRVLRLGGGAEVSATPPPLEAFSAILDRVGGLGQPLRDWIGCRAVSPDGCPVVGRLPGSSHSYINSGQSFWGYTLSFASARLLADHIAYGAPIPRTFDPSRFVLARSGAGSGASERST</sequence>
<protein>
    <recommendedName>
        <fullName evidence="2">FAD dependent oxidoreductase domain-containing protein</fullName>
    </recommendedName>
</protein>
<dbReference type="Pfam" id="PF01266">
    <property type="entry name" value="DAO"/>
    <property type="match status" value="1"/>
</dbReference>
<name>A0A0D3JZ41_EMIH1</name>
<dbReference type="PaxDb" id="2903-EOD28776"/>
<evidence type="ECO:0000313" key="4">
    <source>
        <dbReference type="Proteomes" id="UP000013827"/>
    </source>
</evidence>
<proteinExistence type="predicted"/>
<reference evidence="3" key="2">
    <citation type="submission" date="2024-10" db="UniProtKB">
        <authorList>
            <consortium name="EnsemblProtists"/>
        </authorList>
    </citation>
    <scope>IDENTIFICATION</scope>
</reference>
<dbReference type="Gene3D" id="3.50.50.60">
    <property type="entry name" value="FAD/NAD(P)-binding domain"/>
    <property type="match status" value="2"/>
</dbReference>
<evidence type="ECO:0000313" key="3">
    <source>
        <dbReference type="EnsemblProtists" id="EOD28776"/>
    </source>
</evidence>
<accession>A0A0D3JZ41</accession>
<keyword evidence="1" id="KW-0560">Oxidoreductase</keyword>
<keyword evidence="4" id="KW-1185">Reference proteome</keyword>
<dbReference type="InterPro" id="IPR006076">
    <property type="entry name" value="FAD-dep_OxRdtase"/>
</dbReference>
<organism evidence="3 4">
    <name type="scientific">Emiliania huxleyi (strain CCMP1516)</name>
    <dbReference type="NCBI Taxonomy" id="280463"/>
    <lineage>
        <taxon>Eukaryota</taxon>
        <taxon>Haptista</taxon>
        <taxon>Haptophyta</taxon>
        <taxon>Prymnesiophyceae</taxon>
        <taxon>Isochrysidales</taxon>
        <taxon>Noelaerhabdaceae</taxon>
        <taxon>Emiliania</taxon>
    </lineage>
</organism>
<dbReference type="PANTHER" id="PTHR13847">
    <property type="entry name" value="SARCOSINE DEHYDROGENASE-RELATED"/>
    <property type="match status" value="1"/>
</dbReference>
<dbReference type="Gene3D" id="3.30.9.10">
    <property type="entry name" value="D-Amino Acid Oxidase, subunit A, domain 2"/>
    <property type="match status" value="1"/>
</dbReference>
<dbReference type="GO" id="GO:0005737">
    <property type="term" value="C:cytoplasm"/>
    <property type="evidence" value="ECO:0007669"/>
    <property type="project" value="TreeGrafter"/>
</dbReference>
<dbReference type="HOGENOM" id="CLU_007884_9_2_1"/>
<feature type="domain" description="FAD dependent oxidoreductase" evidence="2">
    <location>
        <begin position="27"/>
        <end position="370"/>
    </location>
</feature>
<dbReference type="RefSeq" id="XP_005781205.1">
    <property type="nucleotide sequence ID" value="XM_005781148.1"/>
</dbReference>
<dbReference type="InterPro" id="IPR036188">
    <property type="entry name" value="FAD/NAD-bd_sf"/>
</dbReference>
<dbReference type="KEGG" id="ehx:EMIHUDRAFT_234611"/>
<dbReference type="PANTHER" id="PTHR13847:SF289">
    <property type="entry name" value="GLYCINE OXIDASE"/>
    <property type="match status" value="1"/>
</dbReference>